<evidence type="ECO:0000313" key="2">
    <source>
        <dbReference type="Proteomes" id="UP000004477"/>
    </source>
</evidence>
<proteinExistence type="predicted"/>
<dbReference type="STRING" id="537011.PREVCOP_04978"/>
<dbReference type="EMBL" id="ACBX02000015">
    <property type="protein sequence ID" value="EFB35313.1"/>
    <property type="molecule type" value="Genomic_DNA"/>
</dbReference>
<evidence type="ECO:0000313" key="1">
    <source>
        <dbReference type="EMBL" id="EFB35313.1"/>
    </source>
</evidence>
<accession>D1PCP4</accession>
<evidence type="ECO:0008006" key="3">
    <source>
        <dbReference type="Google" id="ProtNLM"/>
    </source>
</evidence>
<dbReference type="InterPro" id="IPR025427">
    <property type="entry name" value="DUF4160"/>
</dbReference>
<dbReference type="PaxDb" id="537011-PREVCOP_04978"/>
<dbReference type="AlphaFoldDB" id="D1PCP4"/>
<gene>
    <name evidence="1" type="ORF">PREVCOP_04978</name>
</gene>
<reference evidence="1" key="1">
    <citation type="submission" date="2009-11" db="EMBL/GenBank/DDBJ databases">
        <authorList>
            <person name="Weinstock G."/>
            <person name="Sodergren E."/>
            <person name="Clifton S."/>
            <person name="Fulton L."/>
            <person name="Fulton B."/>
            <person name="Courtney L."/>
            <person name="Fronick C."/>
            <person name="Harrison M."/>
            <person name="Strong C."/>
            <person name="Farmer C."/>
            <person name="Delahaunty K."/>
            <person name="Markovic C."/>
            <person name="Hall O."/>
            <person name="Minx P."/>
            <person name="Tomlinson C."/>
            <person name="Mitreva M."/>
            <person name="Nelson J."/>
            <person name="Hou S."/>
            <person name="Wollam A."/>
            <person name="Pepin K.H."/>
            <person name="Johnson M."/>
            <person name="Bhonagiri V."/>
            <person name="Nash W.E."/>
            <person name="Warren W."/>
            <person name="Chinwalla A."/>
            <person name="Mardis E.R."/>
            <person name="Wilson R.K."/>
        </authorList>
    </citation>
    <scope>NUCLEOTIDE SEQUENCE [LARGE SCALE GENOMIC DNA]</scope>
    <source>
        <strain evidence="1">DSM 18205</strain>
    </source>
</reference>
<sequence length="124" mass="14715">MYILLAQHIGQARIYIFLVISLILKHFPKIPCIFQKKSVSLQKKETMPTIFIFFGFRFMFYSNDHEPIHVHVIKDGNEAKYNVSPLTQIYNHGFKKHDIALIESIISENEAVIIDRWKEYFNQK</sequence>
<protein>
    <recommendedName>
        <fullName evidence="3">DUF4160 domain-containing protein</fullName>
    </recommendedName>
</protein>
<dbReference type="Proteomes" id="UP000004477">
    <property type="component" value="Unassembled WGS sequence"/>
</dbReference>
<name>D1PCP4_9BACT</name>
<dbReference type="HOGENOM" id="CLU_2001815_0_0_10"/>
<organism evidence="1 2">
    <name type="scientific">Segatella copri DSM 18205</name>
    <dbReference type="NCBI Taxonomy" id="537011"/>
    <lineage>
        <taxon>Bacteria</taxon>
        <taxon>Pseudomonadati</taxon>
        <taxon>Bacteroidota</taxon>
        <taxon>Bacteroidia</taxon>
        <taxon>Bacteroidales</taxon>
        <taxon>Prevotellaceae</taxon>
        <taxon>Segatella</taxon>
    </lineage>
</organism>
<dbReference type="Pfam" id="PF13711">
    <property type="entry name" value="DUF4160"/>
    <property type="match status" value="1"/>
</dbReference>
<comment type="caution">
    <text evidence="1">The sequence shown here is derived from an EMBL/GenBank/DDBJ whole genome shotgun (WGS) entry which is preliminary data.</text>
</comment>
<keyword evidence="2" id="KW-1185">Reference proteome</keyword>